<evidence type="ECO:0000313" key="1">
    <source>
        <dbReference type="EMBL" id="GIZ04556.1"/>
    </source>
</evidence>
<sequence>MLQLFIVSVCIITNNSTFFREQEGFVYDRCKNMTLTSGCLFVVSGAHLYLVWKEPRKCNTSVQDLIFALNQPTNFLVSEKMLQWSWIANSDLSAYG</sequence>
<accession>A0AAV4YDT7</accession>
<comment type="caution">
    <text evidence="1">The sequence shown here is derived from an EMBL/GenBank/DDBJ whole genome shotgun (WGS) entry which is preliminary data.</text>
</comment>
<gene>
    <name evidence="1" type="ORF">CEXT_813591</name>
</gene>
<proteinExistence type="predicted"/>
<organism evidence="1 2">
    <name type="scientific">Caerostris extrusa</name>
    <name type="common">Bark spider</name>
    <name type="synonym">Caerostris bankana</name>
    <dbReference type="NCBI Taxonomy" id="172846"/>
    <lineage>
        <taxon>Eukaryota</taxon>
        <taxon>Metazoa</taxon>
        <taxon>Ecdysozoa</taxon>
        <taxon>Arthropoda</taxon>
        <taxon>Chelicerata</taxon>
        <taxon>Arachnida</taxon>
        <taxon>Araneae</taxon>
        <taxon>Araneomorphae</taxon>
        <taxon>Entelegynae</taxon>
        <taxon>Araneoidea</taxon>
        <taxon>Araneidae</taxon>
        <taxon>Caerostris</taxon>
    </lineage>
</organism>
<protein>
    <submittedName>
        <fullName evidence="1">Uncharacterized protein</fullName>
    </submittedName>
</protein>
<dbReference type="EMBL" id="BPLR01019104">
    <property type="protein sequence ID" value="GIZ04556.1"/>
    <property type="molecule type" value="Genomic_DNA"/>
</dbReference>
<dbReference type="AlphaFoldDB" id="A0AAV4YDT7"/>
<name>A0AAV4YDT7_CAEEX</name>
<evidence type="ECO:0000313" key="2">
    <source>
        <dbReference type="Proteomes" id="UP001054945"/>
    </source>
</evidence>
<reference evidence="1 2" key="1">
    <citation type="submission" date="2021-06" db="EMBL/GenBank/DDBJ databases">
        <title>Caerostris extrusa draft genome.</title>
        <authorList>
            <person name="Kono N."/>
            <person name="Arakawa K."/>
        </authorList>
    </citation>
    <scope>NUCLEOTIDE SEQUENCE [LARGE SCALE GENOMIC DNA]</scope>
</reference>
<dbReference type="Proteomes" id="UP001054945">
    <property type="component" value="Unassembled WGS sequence"/>
</dbReference>
<keyword evidence="2" id="KW-1185">Reference proteome</keyword>